<sequence>MDTVNQFGFRLQFQYMLAQEKCSNGVVAANIYCCLMMAVAGSESINMNAFAEVLRFDASSDALGVTVQNISRLHKYCKPCPSKNGGVVELVIGSSVWPGKSIEIEPRWAKQMDQMFEATIAPQEVYAMNAWARESTRGKIQSVVSEVDMSDQDIKLMTCLYFKAKWEVPFDPYHTRPGAFFGFGEEGMRKSGVTRLGMRCPMMRRTSDILYMEDNVAQMCVLPYQTKDNNMNKPQPSPFLSNHPTATSSTVFGNTSGPTAELAWNAVIILPKNPGATAILDILSHFSTCPSTLRTTFSINSQNSTTIPSSNLKPTYLRLTLPRFTLKQSTDLSELLFNLGLRPVSRPSPYFSPHDAFEVRLYLQHQT</sequence>
<name>A0A179UV49_BLAGS</name>
<evidence type="ECO:0000256" key="1">
    <source>
        <dbReference type="ARBA" id="ARBA00009500"/>
    </source>
</evidence>
<protein>
    <recommendedName>
        <fullName evidence="3">Serpin domain-containing protein</fullName>
    </recommendedName>
</protein>
<dbReference type="PANTHER" id="PTHR11461">
    <property type="entry name" value="SERINE PROTEASE INHIBITOR, SERPIN"/>
    <property type="match status" value="1"/>
</dbReference>
<dbReference type="InterPro" id="IPR036186">
    <property type="entry name" value="Serpin_sf"/>
</dbReference>
<dbReference type="OrthoDB" id="661148at2759"/>
<dbReference type="Gene3D" id="2.30.39.10">
    <property type="entry name" value="Alpha-1-antitrypsin, domain 1"/>
    <property type="match status" value="1"/>
</dbReference>
<keyword evidence="5" id="KW-1185">Reference proteome</keyword>
<evidence type="ECO:0000313" key="5">
    <source>
        <dbReference type="Proteomes" id="UP000002038"/>
    </source>
</evidence>
<gene>
    <name evidence="4" type="ORF">BDBG_06730</name>
</gene>
<dbReference type="InterPro" id="IPR000215">
    <property type="entry name" value="Serpin_fam"/>
</dbReference>
<dbReference type="AlphaFoldDB" id="A0A179UV49"/>
<dbReference type="KEGG" id="bgh:BDBG_06730"/>
<dbReference type="GO" id="GO:0004867">
    <property type="term" value="F:serine-type endopeptidase inhibitor activity"/>
    <property type="evidence" value="ECO:0007669"/>
    <property type="project" value="InterPro"/>
</dbReference>
<dbReference type="InterPro" id="IPR042178">
    <property type="entry name" value="Serpin_sf_1"/>
</dbReference>
<dbReference type="Pfam" id="PF00079">
    <property type="entry name" value="Serpin"/>
    <property type="match status" value="1"/>
</dbReference>
<accession>A0A179UV49</accession>
<dbReference type="SMART" id="SM00093">
    <property type="entry name" value="SERPIN"/>
    <property type="match status" value="1"/>
</dbReference>
<dbReference type="Gene3D" id="3.30.497.10">
    <property type="entry name" value="Antithrombin, subunit I, domain 2"/>
    <property type="match status" value="1"/>
</dbReference>
<evidence type="ECO:0000259" key="3">
    <source>
        <dbReference type="SMART" id="SM00093"/>
    </source>
</evidence>
<dbReference type="Proteomes" id="UP000002038">
    <property type="component" value="Unassembled WGS sequence"/>
</dbReference>
<dbReference type="RefSeq" id="XP_002623291.1">
    <property type="nucleotide sequence ID" value="XM_002623245.1"/>
</dbReference>
<dbReference type="GeneID" id="8503175"/>
<dbReference type="VEuPathDB" id="FungiDB:BDBG_06730"/>
<dbReference type="InterPro" id="IPR023796">
    <property type="entry name" value="Serpin_dom"/>
</dbReference>
<proteinExistence type="inferred from homology"/>
<evidence type="ECO:0000256" key="2">
    <source>
        <dbReference type="RuleBase" id="RU000411"/>
    </source>
</evidence>
<dbReference type="EMBL" id="GG657461">
    <property type="protein sequence ID" value="OAT10967.1"/>
    <property type="molecule type" value="Genomic_DNA"/>
</dbReference>
<dbReference type="PANTHER" id="PTHR11461:SF211">
    <property type="entry name" value="GH10112P-RELATED"/>
    <property type="match status" value="1"/>
</dbReference>
<organism evidence="4 5">
    <name type="scientific">Blastomyces gilchristii (strain SLH14081)</name>
    <name type="common">Blastomyces dermatitidis</name>
    <dbReference type="NCBI Taxonomy" id="559298"/>
    <lineage>
        <taxon>Eukaryota</taxon>
        <taxon>Fungi</taxon>
        <taxon>Dikarya</taxon>
        <taxon>Ascomycota</taxon>
        <taxon>Pezizomycotina</taxon>
        <taxon>Eurotiomycetes</taxon>
        <taxon>Eurotiomycetidae</taxon>
        <taxon>Onygenales</taxon>
        <taxon>Ajellomycetaceae</taxon>
        <taxon>Blastomyces</taxon>
    </lineage>
</organism>
<dbReference type="SUPFAM" id="SSF56574">
    <property type="entry name" value="Serpins"/>
    <property type="match status" value="1"/>
</dbReference>
<feature type="domain" description="Serpin" evidence="3">
    <location>
        <begin position="9"/>
        <end position="366"/>
    </location>
</feature>
<reference evidence="5" key="1">
    <citation type="journal article" date="2015" name="PLoS Genet.">
        <title>The dynamic genome and transcriptome of the human fungal pathogen Blastomyces and close relative Emmonsia.</title>
        <authorList>
            <person name="Munoz J.F."/>
            <person name="Gauthier G.M."/>
            <person name="Desjardins C.A."/>
            <person name="Gallo J.E."/>
            <person name="Holder J."/>
            <person name="Sullivan T.D."/>
            <person name="Marty A.J."/>
            <person name="Carmen J.C."/>
            <person name="Chen Z."/>
            <person name="Ding L."/>
            <person name="Gujja S."/>
            <person name="Magrini V."/>
            <person name="Misas E."/>
            <person name="Mitreva M."/>
            <person name="Priest M."/>
            <person name="Saif S."/>
            <person name="Whiston E.A."/>
            <person name="Young S."/>
            <person name="Zeng Q."/>
            <person name="Goldman W.E."/>
            <person name="Mardis E.R."/>
            <person name="Taylor J.W."/>
            <person name="McEwen J.G."/>
            <person name="Clay O.K."/>
            <person name="Klein B.S."/>
            <person name="Cuomo C.A."/>
        </authorList>
    </citation>
    <scope>NUCLEOTIDE SEQUENCE [LARGE SCALE GENOMIC DNA]</scope>
    <source>
        <strain evidence="5">SLH14081</strain>
    </source>
</reference>
<evidence type="ECO:0000313" key="4">
    <source>
        <dbReference type="EMBL" id="OAT10967.1"/>
    </source>
</evidence>
<comment type="similarity">
    <text evidence="1 2">Belongs to the serpin family.</text>
</comment>
<dbReference type="STRING" id="559298.A0A179UV49"/>
<dbReference type="InterPro" id="IPR042185">
    <property type="entry name" value="Serpin_sf_2"/>
</dbReference>